<sequence length="273" mass="30856">MRFSCIYILCFLCYTFNAIAQDTLAFTTVPAGKYQVGRANYPANPKRTIALHSYEISTTEITNAQFAEFVAATGYVTLAEKHHNAMVFEPGLAEFRWIQDTTAYWRYPNGITRGGIEHKQQHPVTTISYKDAQAYCQWAGYRLPTVDEWEVAANAGKNTTYFWGNQDKKIGEYANIWHGRDHLVADSSDGFMYTSPVKSFKPNPWGLYDVYGNVFELCEGKAPYDRPESKSVHARGGSWWCSKHSCSFFNSIDIGASSPFASFSNVGFRVVKK</sequence>
<feature type="signal peptide" evidence="1">
    <location>
        <begin position="1"/>
        <end position="20"/>
    </location>
</feature>
<feature type="domain" description="Sulfatase-modifying factor enzyme-like" evidence="2">
    <location>
        <begin position="28"/>
        <end position="272"/>
    </location>
</feature>
<evidence type="ECO:0000256" key="1">
    <source>
        <dbReference type="SAM" id="SignalP"/>
    </source>
</evidence>
<keyword evidence="4" id="KW-1185">Reference proteome</keyword>
<dbReference type="AlphaFoldDB" id="A0A327QWJ5"/>
<name>A0A327QWJ5_9BACT</name>
<dbReference type="InterPro" id="IPR042095">
    <property type="entry name" value="SUMF_sf"/>
</dbReference>
<dbReference type="Pfam" id="PF03781">
    <property type="entry name" value="FGE-sulfatase"/>
    <property type="match status" value="1"/>
</dbReference>
<dbReference type="GO" id="GO:0120147">
    <property type="term" value="F:formylglycine-generating oxidase activity"/>
    <property type="evidence" value="ECO:0007669"/>
    <property type="project" value="TreeGrafter"/>
</dbReference>
<reference evidence="3 4" key="1">
    <citation type="submission" date="2018-06" db="EMBL/GenBank/DDBJ databases">
        <title>Genomic Encyclopedia of Archaeal and Bacterial Type Strains, Phase II (KMG-II): from individual species to whole genera.</title>
        <authorList>
            <person name="Goeker M."/>
        </authorList>
    </citation>
    <scope>NUCLEOTIDE SEQUENCE [LARGE SCALE GENOMIC DNA]</scope>
    <source>
        <strain evidence="3 4">DSM 23857</strain>
    </source>
</reference>
<gene>
    <name evidence="3" type="ORF">LX64_01355</name>
</gene>
<keyword evidence="1" id="KW-0732">Signal</keyword>
<dbReference type="InterPro" id="IPR005532">
    <property type="entry name" value="SUMF_dom"/>
</dbReference>
<dbReference type="InterPro" id="IPR051043">
    <property type="entry name" value="Sulfatase_Mod_Factor_Kinase"/>
</dbReference>
<dbReference type="Proteomes" id="UP000249547">
    <property type="component" value="Unassembled WGS sequence"/>
</dbReference>
<dbReference type="PANTHER" id="PTHR23150">
    <property type="entry name" value="SULFATASE MODIFYING FACTOR 1, 2"/>
    <property type="match status" value="1"/>
</dbReference>
<evidence type="ECO:0000313" key="3">
    <source>
        <dbReference type="EMBL" id="RAJ08701.1"/>
    </source>
</evidence>
<accession>A0A327QWJ5</accession>
<evidence type="ECO:0000259" key="2">
    <source>
        <dbReference type="Pfam" id="PF03781"/>
    </source>
</evidence>
<dbReference type="PANTHER" id="PTHR23150:SF19">
    <property type="entry name" value="FORMYLGLYCINE-GENERATING ENZYME"/>
    <property type="match status" value="1"/>
</dbReference>
<proteinExistence type="predicted"/>
<dbReference type="SUPFAM" id="SSF56436">
    <property type="entry name" value="C-type lectin-like"/>
    <property type="match status" value="1"/>
</dbReference>
<evidence type="ECO:0000313" key="4">
    <source>
        <dbReference type="Proteomes" id="UP000249547"/>
    </source>
</evidence>
<dbReference type="Gene3D" id="3.90.1580.10">
    <property type="entry name" value="paralog of FGE (formylglycine-generating enzyme)"/>
    <property type="match status" value="1"/>
</dbReference>
<comment type="caution">
    <text evidence="3">The sequence shown here is derived from an EMBL/GenBank/DDBJ whole genome shotgun (WGS) entry which is preliminary data.</text>
</comment>
<feature type="chain" id="PRO_5016234695" evidence="1">
    <location>
        <begin position="21"/>
        <end position="273"/>
    </location>
</feature>
<dbReference type="EMBL" id="QLLL01000002">
    <property type="protein sequence ID" value="RAJ08701.1"/>
    <property type="molecule type" value="Genomic_DNA"/>
</dbReference>
<dbReference type="InterPro" id="IPR016187">
    <property type="entry name" value="CTDL_fold"/>
</dbReference>
<protein>
    <submittedName>
        <fullName evidence="3">Formylglycine-generating enzyme required for sulfatase activity</fullName>
    </submittedName>
</protein>
<dbReference type="OrthoDB" id="9768004at2"/>
<organism evidence="3 4">
    <name type="scientific">Chitinophaga skermanii</name>
    <dbReference type="NCBI Taxonomy" id="331697"/>
    <lineage>
        <taxon>Bacteria</taxon>
        <taxon>Pseudomonadati</taxon>
        <taxon>Bacteroidota</taxon>
        <taxon>Chitinophagia</taxon>
        <taxon>Chitinophagales</taxon>
        <taxon>Chitinophagaceae</taxon>
        <taxon>Chitinophaga</taxon>
    </lineage>
</organism>